<gene>
    <name evidence="1" type="ORF">AVW16_12880</name>
</gene>
<dbReference type="STRING" id="1452487.AVW16_12880"/>
<dbReference type="SUPFAM" id="SSF53254">
    <property type="entry name" value="Phosphoglycerate mutase-like"/>
    <property type="match status" value="1"/>
</dbReference>
<reference evidence="2" key="1">
    <citation type="submission" date="2016-01" db="EMBL/GenBank/DDBJ databases">
        <title>Draft genome of Chromobacterium sp. F49.</title>
        <authorList>
            <person name="Hong K.W."/>
        </authorList>
    </citation>
    <scope>NUCLEOTIDE SEQUENCE [LARGE SCALE GENOMIC DNA]</scope>
    <source>
        <strain evidence="2">CN10</strain>
    </source>
</reference>
<dbReference type="Gene3D" id="3.40.50.1240">
    <property type="entry name" value="Phosphoglycerate mutase-like"/>
    <property type="match status" value="1"/>
</dbReference>
<accession>A0A165F1V4</accession>
<keyword evidence="2" id="KW-1185">Reference proteome</keyword>
<comment type="caution">
    <text evidence="1">The sequence shown here is derived from an EMBL/GenBank/DDBJ whole genome shotgun (WGS) entry which is preliminary data.</text>
</comment>
<dbReference type="OrthoDB" id="9814783at2"/>
<protein>
    <submittedName>
        <fullName evidence="1">Histidine phosphatase family protein</fullName>
    </submittedName>
</protein>
<dbReference type="Proteomes" id="UP000076625">
    <property type="component" value="Unassembled WGS sequence"/>
</dbReference>
<dbReference type="RefSeq" id="WP_066613350.1">
    <property type="nucleotide sequence ID" value="NZ_LQQU01000030.1"/>
</dbReference>
<sequence>MELILWRHAEAEEGRDDLARVLTRKGQQQAGAMAAWLRPRLPEDYRLLVSEARRARQTGAALGKHAEVLPAINPGASAADVLAALGWPRVEGTVVLVGHQPYLGRVASLLLADAEQDWSVKKGAVWWIQRRERNGDAQCVLRVMMTPGMVGAGD</sequence>
<dbReference type="EMBL" id="LQQU01000030">
    <property type="protein sequence ID" value="KZE30021.1"/>
    <property type="molecule type" value="Genomic_DNA"/>
</dbReference>
<dbReference type="AlphaFoldDB" id="A0A165F1V4"/>
<evidence type="ECO:0000313" key="2">
    <source>
        <dbReference type="Proteomes" id="UP000076625"/>
    </source>
</evidence>
<proteinExistence type="predicted"/>
<dbReference type="InterPro" id="IPR013078">
    <property type="entry name" value="His_Pase_superF_clade-1"/>
</dbReference>
<dbReference type="Pfam" id="PF00300">
    <property type="entry name" value="His_Phos_1"/>
    <property type="match status" value="1"/>
</dbReference>
<organism evidence="1 2">
    <name type="scientific">Crenobacter luteus</name>
    <dbReference type="NCBI Taxonomy" id="1452487"/>
    <lineage>
        <taxon>Bacteria</taxon>
        <taxon>Pseudomonadati</taxon>
        <taxon>Pseudomonadota</taxon>
        <taxon>Betaproteobacteria</taxon>
        <taxon>Neisseriales</taxon>
        <taxon>Neisseriaceae</taxon>
        <taxon>Crenobacter</taxon>
    </lineage>
</organism>
<evidence type="ECO:0000313" key="1">
    <source>
        <dbReference type="EMBL" id="KZE30021.1"/>
    </source>
</evidence>
<dbReference type="CDD" id="cd07040">
    <property type="entry name" value="HP"/>
    <property type="match status" value="1"/>
</dbReference>
<dbReference type="SMART" id="SM00855">
    <property type="entry name" value="PGAM"/>
    <property type="match status" value="1"/>
</dbReference>
<name>A0A165F1V4_9NEIS</name>
<dbReference type="InterPro" id="IPR029033">
    <property type="entry name" value="His_PPase_superfam"/>
</dbReference>